<dbReference type="OrthoDB" id="10495at2157"/>
<dbReference type="EMBL" id="JABXWR010000001">
    <property type="protein sequence ID" value="NVO67186.1"/>
    <property type="molecule type" value="Genomic_DNA"/>
</dbReference>
<evidence type="ECO:0000313" key="1">
    <source>
        <dbReference type="EMBL" id="NVO67186.1"/>
    </source>
</evidence>
<name>A0A7K4HPJ5_9EURY</name>
<comment type="caution">
    <text evidence="1">The sequence shown here is derived from an EMBL/GenBank/DDBJ whole genome shotgun (WGS) entry which is preliminary data.</text>
</comment>
<sequence length="75" mass="7524">MNPAIWALGRVGDARAVKPLVAVMKNGGTESCRGMAAAALLRLGYPGGVAAVKSALGLEETVPGAFVLEEVEGTG</sequence>
<accession>A0A7K4HPJ5</accession>
<dbReference type="Proteomes" id="UP000570823">
    <property type="component" value="Unassembled WGS sequence"/>
</dbReference>
<dbReference type="InterPro" id="IPR004155">
    <property type="entry name" value="PBS_lyase_HEAT"/>
</dbReference>
<dbReference type="Pfam" id="PF03130">
    <property type="entry name" value="HEAT_PBS"/>
    <property type="match status" value="1"/>
</dbReference>
<gene>
    <name evidence="1" type="ORF">HWN36_07670</name>
</gene>
<protein>
    <submittedName>
        <fullName evidence="1">HEAT repeat domain-containing protein</fullName>
    </submittedName>
</protein>
<dbReference type="InterPro" id="IPR011989">
    <property type="entry name" value="ARM-like"/>
</dbReference>
<dbReference type="RefSeq" id="WP_176789601.1">
    <property type="nucleotide sequence ID" value="NZ_JABXWR010000001.1"/>
</dbReference>
<dbReference type="InterPro" id="IPR016024">
    <property type="entry name" value="ARM-type_fold"/>
</dbReference>
<evidence type="ECO:0000313" key="2">
    <source>
        <dbReference type="Proteomes" id="UP000570823"/>
    </source>
</evidence>
<proteinExistence type="predicted"/>
<organism evidence="1 2">
    <name type="scientific">Methanofollis tationis</name>
    <dbReference type="NCBI Taxonomy" id="81417"/>
    <lineage>
        <taxon>Archaea</taxon>
        <taxon>Methanobacteriati</taxon>
        <taxon>Methanobacteriota</taxon>
        <taxon>Stenosarchaea group</taxon>
        <taxon>Methanomicrobia</taxon>
        <taxon>Methanomicrobiales</taxon>
        <taxon>Methanomicrobiaceae</taxon>
        <taxon>Methanofollis</taxon>
    </lineage>
</organism>
<keyword evidence="2" id="KW-1185">Reference proteome</keyword>
<dbReference type="SUPFAM" id="SSF48371">
    <property type="entry name" value="ARM repeat"/>
    <property type="match status" value="1"/>
</dbReference>
<reference evidence="1 2" key="1">
    <citation type="submission" date="2020-06" db="EMBL/GenBank/DDBJ databases">
        <title>Methanofollis fontis sp. nov., a methanogen isolated from marine sediments near a cold seep at Four-Way Closure Ridge offshore southwestern Taiwan.</title>
        <authorList>
            <person name="Chen S.-C."/>
            <person name="Teng N.-H."/>
            <person name="Lin Y.-S."/>
            <person name="Lai M.-C."/>
            <person name="Chen H.-H."/>
            <person name="Wang C.-C."/>
        </authorList>
    </citation>
    <scope>NUCLEOTIDE SEQUENCE [LARGE SCALE GENOMIC DNA]</scope>
    <source>
        <strain evidence="1 2">DSM 2702</strain>
    </source>
</reference>
<dbReference type="AlphaFoldDB" id="A0A7K4HPJ5"/>
<dbReference type="Gene3D" id="1.25.10.10">
    <property type="entry name" value="Leucine-rich Repeat Variant"/>
    <property type="match status" value="1"/>
</dbReference>